<reference evidence="1" key="1">
    <citation type="submission" date="2020-04" db="EMBL/GenBank/DDBJ databases">
        <authorList>
            <person name="Alioto T."/>
            <person name="Alioto T."/>
            <person name="Gomez Garrido J."/>
        </authorList>
    </citation>
    <scope>NUCLEOTIDE SEQUENCE</scope>
    <source>
        <strain evidence="1">A484AB</strain>
    </source>
</reference>
<dbReference type="OrthoDB" id="5967439at2759"/>
<dbReference type="AlphaFoldDB" id="A0A7D9E7W6"/>
<accession>A0A7D9E7W6</accession>
<dbReference type="InterPro" id="IPR026960">
    <property type="entry name" value="RVT-Znf"/>
</dbReference>
<organism evidence="1 2">
    <name type="scientific">Paramuricea clavata</name>
    <name type="common">Red gorgonian</name>
    <name type="synonym">Violescent sea-whip</name>
    <dbReference type="NCBI Taxonomy" id="317549"/>
    <lineage>
        <taxon>Eukaryota</taxon>
        <taxon>Metazoa</taxon>
        <taxon>Cnidaria</taxon>
        <taxon>Anthozoa</taxon>
        <taxon>Octocorallia</taxon>
        <taxon>Malacalcyonacea</taxon>
        <taxon>Plexauridae</taxon>
        <taxon>Paramuricea</taxon>
    </lineage>
</organism>
<dbReference type="EMBL" id="CACRXK020003948">
    <property type="protein sequence ID" value="CAB4000871.1"/>
    <property type="molecule type" value="Genomic_DNA"/>
</dbReference>
<protein>
    <submittedName>
        <fullName evidence="1">Uncharacterized protein</fullName>
    </submittedName>
</protein>
<proteinExistence type="predicted"/>
<name>A0A7D9E7W6_PARCT</name>
<evidence type="ECO:0000313" key="1">
    <source>
        <dbReference type="EMBL" id="CAB4000871.1"/>
    </source>
</evidence>
<dbReference type="Pfam" id="PF13966">
    <property type="entry name" value="zf-RVT"/>
    <property type="match status" value="1"/>
</dbReference>
<dbReference type="Proteomes" id="UP001152795">
    <property type="component" value="Unassembled WGS sequence"/>
</dbReference>
<keyword evidence="2" id="KW-1185">Reference proteome</keyword>
<comment type="caution">
    <text evidence="1">The sequence shown here is derived from an EMBL/GenBank/DDBJ whole genome shotgun (WGS) entry which is preliminary data.</text>
</comment>
<sequence>MNTDLLECKKKAMEFLKSENPPCHVNGRKKGYIRVMNDLWDKKGYEHLGLKSQNLRDQAARLEKINATAETRPIGKVSGGAVIDDEREQTLDENQRRHNTISQHEFSNFENQNTISQNANLEVNSNLDLHTDNDIVQNSHERQETEAVESFEVANDCPGEPHAGIHEAGRLPDYVAVDIPSITIWGRREDGSIITVNSSTIVNAYDEITRWRKNAFLVPYGKVGRDFIDQLTQHINDWNNASQTQHIALKAAIVLLATALQKPSVKSKAKDHEECLEKRLALWKEGAVESLLCEGRSIQKRLAKAKRTEPPNKAKIFAKLVMEGQINSALRYLSEADCDGVLPLTDDVMRQLQEKHPEAQEAKLGSLLFGPFEEVHDSLYQQINGEMIRETALRTKGSGGPSGVDANGFKRIFACKSFKKSGVNLCEAVATMTRRLCTKYIDPRTIEPILANRLIPLDKGEGAVCPIGVGEVIRRIVGKCVMKVIKPDVIDASGSLQLAWHFTVATLSKTWVTENIDSIANKYIRRWLEVPISGTLSTVFLTNNKFGLSIYPPSVKFIQCQTVLRKALKSSPNESTNDLWKATSNHTNIQYDAYNSTKEVLKDFRSGHENKLLNHLTSQGSFFCSVTKFALPQLSKVWSVAQSKLPKNIYNFTIRYINNSLPTRKNLHRWAISSNSDCSFCLSPETLLHIVAGCQFYLDRFTWKHNSVLNFLAHQLQTVDGSTLYADLNGFKSPSILTGDTYRPDLLLSCSNGSLYVVELTTGYETNLKNNVKRKKDKYRELLRQLGKNFNQAKFINLSISSLGIFAEECYTFLDMLDSIGLDKNHQMYCVRKMMTIAIRTTYYIFCCRNKEWENPDLLTI</sequence>
<evidence type="ECO:0000313" key="2">
    <source>
        <dbReference type="Proteomes" id="UP001152795"/>
    </source>
</evidence>
<gene>
    <name evidence="1" type="ORF">PACLA_8A062606</name>
</gene>